<dbReference type="Proteomes" id="UP000593585">
    <property type="component" value="Segment"/>
</dbReference>
<evidence type="ECO:0000313" key="1">
    <source>
        <dbReference type="EMBL" id="QOV07785.1"/>
    </source>
</evidence>
<gene>
    <name evidence="1" type="ORF">fBA2_031</name>
</gene>
<evidence type="ECO:0000313" key="2">
    <source>
        <dbReference type="Proteomes" id="UP000593585"/>
    </source>
</evidence>
<dbReference type="EMBL" id="MW056502">
    <property type="protein sequence ID" value="QOV07785.1"/>
    <property type="molecule type" value="Genomic_DNA"/>
</dbReference>
<proteinExistence type="predicted"/>
<reference evidence="1 2" key="1">
    <citation type="submission" date="2020-09" db="EMBL/GenBank/DDBJ databases">
        <title>The isolation of lytic bacteriophages infecting Acinetobacter baumannii from Beninese wastewater.</title>
        <authorList>
            <person name="Kolsi A."/>
            <person name="Haukka K."/>
            <person name="Dougnon V."/>
            <person name="Kantele A."/>
            <person name="Skurnik M."/>
            <person name="Kiljunen S."/>
        </authorList>
    </citation>
    <scope>NUCLEOTIDE SEQUENCE [LARGE SCALE GENOMIC DNA]</scope>
</reference>
<keyword evidence="2" id="KW-1185">Reference proteome</keyword>
<sequence>MSILLSTDDSAFIERAIDRAIDKLENLHADECDEYNDLKEALELLK</sequence>
<protein>
    <submittedName>
        <fullName evidence="1">Uncharacterized protein</fullName>
    </submittedName>
</protein>
<accession>A0A7S6U518</accession>
<name>A0A7S6U518_9CAUD</name>
<organism evidence="1 2">
    <name type="scientific">Acinetobacter virus fBenAci002</name>
    <dbReference type="NCBI Taxonomy" id="2781369"/>
    <lineage>
        <taxon>Viruses</taxon>
        <taxon>Duplodnaviria</taxon>
        <taxon>Heunggongvirae</taxon>
        <taxon>Uroviricota</taxon>
        <taxon>Caudoviricetes</taxon>
        <taxon>Autographivirales</taxon>
        <taxon>Autoscriptoviridae</taxon>
        <taxon>Beijerinckvirinae</taxon>
        <taxon>Friunavirus</taxon>
        <taxon>Friunavirus fBenAci002</taxon>
    </lineage>
</organism>